<comment type="caution">
    <text evidence="2">The sequence shown here is derived from an EMBL/GenBank/DDBJ whole genome shotgun (WGS) entry which is preliminary data.</text>
</comment>
<dbReference type="Gene3D" id="3.40.30.10">
    <property type="entry name" value="Glutaredoxin"/>
    <property type="match status" value="1"/>
</dbReference>
<reference evidence="2" key="1">
    <citation type="submission" date="2020-09" db="EMBL/GenBank/DDBJ databases">
        <title>A novel bacterium of genus Neiella, isolated from South China Sea.</title>
        <authorList>
            <person name="Huang H."/>
            <person name="Mo K."/>
            <person name="Hu Y."/>
        </authorList>
    </citation>
    <scope>NUCLEOTIDE SEQUENCE</scope>
    <source>
        <strain evidence="2">HB171785</strain>
    </source>
</reference>
<dbReference type="AlphaFoldDB" id="A0A8J6QJ53"/>
<dbReference type="CDD" id="cd00570">
    <property type="entry name" value="GST_N_family"/>
    <property type="match status" value="1"/>
</dbReference>
<dbReference type="Pfam" id="PF13417">
    <property type="entry name" value="GST_N_3"/>
    <property type="match status" value="1"/>
</dbReference>
<organism evidence="2 3">
    <name type="scientific">Neiella litorisoli</name>
    <dbReference type="NCBI Taxonomy" id="2771431"/>
    <lineage>
        <taxon>Bacteria</taxon>
        <taxon>Pseudomonadati</taxon>
        <taxon>Pseudomonadota</taxon>
        <taxon>Gammaproteobacteria</taxon>
        <taxon>Alteromonadales</taxon>
        <taxon>Echinimonadaceae</taxon>
        <taxon>Neiella</taxon>
    </lineage>
</organism>
<dbReference type="GO" id="GO:0006559">
    <property type="term" value="P:L-phenylalanine catabolic process"/>
    <property type="evidence" value="ECO:0007669"/>
    <property type="project" value="TreeGrafter"/>
</dbReference>
<feature type="domain" description="GST N-terminal" evidence="1">
    <location>
        <begin position="1"/>
        <end position="78"/>
    </location>
</feature>
<accession>A0A8J6QJ53</accession>
<dbReference type="CDD" id="cd03205">
    <property type="entry name" value="GST_C_6"/>
    <property type="match status" value="1"/>
</dbReference>
<evidence type="ECO:0000313" key="2">
    <source>
        <dbReference type="EMBL" id="MBD1390099.1"/>
    </source>
</evidence>
<dbReference type="GO" id="GO:0006749">
    <property type="term" value="P:glutathione metabolic process"/>
    <property type="evidence" value="ECO:0007669"/>
    <property type="project" value="TreeGrafter"/>
</dbReference>
<dbReference type="InterPro" id="IPR004045">
    <property type="entry name" value="Glutathione_S-Trfase_N"/>
</dbReference>
<dbReference type="Proteomes" id="UP000638014">
    <property type="component" value="Unassembled WGS sequence"/>
</dbReference>
<gene>
    <name evidence="2" type="ORF">IC617_11720</name>
</gene>
<dbReference type="InterPro" id="IPR036282">
    <property type="entry name" value="Glutathione-S-Trfase_C_sf"/>
</dbReference>
<dbReference type="GO" id="GO:0004364">
    <property type="term" value="F:glutathione transferase activity"/>
    <property type="evidence" value="ECO:0007669"/>
    <property type="project" value="TreeGrafter"/>
</dbReference>
<evidence type="ECO:0000259" key="1">
    <source>
        <dbReference type="PROSITE" id="PS50404"/>
    </source>
</evidence>
<dbReference type="GO" id="GO:0016034">
    <property type="term" value="F:maleylacetoacetate isomerase activity"/>
    <property type="evidence" value="ECO:0007669"/>
    <property type="project" value="TreeGrafter"/>
</dbReference>
<evidence type="ECO:0000313" key="3">
    <source>
        <dbReference type="Proteomes" id="UP000638014"/>
    </source>
</evidence>
<dbReference type="RefSeq" id="WP_191145174.1">
    <property type="nucleotide sequence ID" value="NZ_JACXAF010000014.1"/>
</dbReference>
<dbReference type="PANTHER" id="PTHR42673:SF21">
    <property type="entry name" value="GLUTATHIONE S-TRANSFERASE YFCF"/>
    <property type="match status" value="1"/>
</dbReference>
<dbReference type="PROSITE" id="PS50404">
    <property type="entry name" value="GST_NTER"/>
    <property type="match status" value="1"/>
</dbReference>
<dbReference type="Gene3D" id="1.20.1050.10">
    <property type="match status" value="1"/>
</dbReference>
<dbReference type="EMBL" id="JACXAF010000014">
    <property type="protein sequence ID" value="MBD1390099.1"/>
    <property type="molecule type" value="Genomic_DNA"/>
</dbReference>
<sequence length="206" mass="23615">MKLIGMLDSPYVRRVAISMQLLNIEFEHQSLSVFRDFEEFQRISPTVKAPTLICNNGRLLTDSNLILNYLEAIAGNSRSLMPHGISEYQLALHIVGLALTACEKSVQLVYEQQLRPEDKQHQPWIERVQGQLQHCYQLLEQELSKSNLAKRSDDIRQTGITVACAWYFTQHMIPGVIDPEQFPLLSRYSATVEQLPEFQAASYHKV</sequence>
<name>A0A8J6QJ53_9GAMM</name>
<dbReference type="InterPro" id="IPR036249">
    <property type="entry name" value="Thioredoxin-like_sf"/>
</dbReference>
<proteinExistence type="predicted"/>
<dbReference type="PANTHER" id="PTHR42673">
    <property type="entry name" value="MALEYLACETOACETATE ISOMERASE"/>
    <property type="match status" value="1"/>
</dbReference>
<keyword evidence="3" id="KW-1185">Reference proteome</keyword>
<dbReference type="SUPFAM" id="SSF47616">
    <property type="entry name" value="GST C-terminal domain-like"/>
    <property type="match status" value="1"/>
</dbReference>
<dbReference type="SUPFAM" id="SSF52833">
    <property type="entry name" value="Thioredoxin-like"/>
    <property type="match status" value="1"/>
</dbReference>
<protein>
    <submittedName>
        <fullName evidence="2">Glutathione S-transferase</fullName>
    </submittedName>
</protein>